<reference evidence="2 3" key="1">
    <citation type="journal article" date="2016" name="Mol. Biol. Evol.">
        <title>Comparative Genomics of Early-Diverging Mushroom-Forming Fungi Provides Insights into the Origins of Lignocellulose Decay Capabilities.</title>
        <authorList>
            <person name="Nagy L.G."/>
            <person name="Riley R."/>
            <person name="Tritt A."/>
            <person name="Adam C."/>
            <person name="Daum C."/>
            <person name="Floudas D."/>
            <person name="Sun H."/>
            <person name="Yadav J.S."/>
            <person name="Pangilinan J."/>
            <person name="Larsson K.H."/>
            <person name="Matsuura K."/>
            <person name="Barry K."/>
            <person name="Labutti K."/>
            <person name="Kuo R."/>
            <person name="Ohm R.A."/>
            <person name="Bhattacharya S.S."/>
            <person name="Shirouzu T."/>
            <person name="Yoshinaga Y."/>
            <person name="Martin F.M."/>
            <person name="Grigoriev I.V."/>
            <person name="Hibbett D.S."/>
        </authorList>
    </citation>
    <scope>NUCLEOTIDE SEQUENCE [LARGE SCALE GENOMIC DNA]</scope>
    <source>
        <strain evidence="2 3">CBS 109695</strain>
    </source>
</reference>
<gene>
    <name evidence="2" type="ORF">FIBSPDRAFT_153272</name>
</gene>
<evidence type="ECO:0000256" key="1">
    <source>
        <dbReference type="SAM" id="MobiDB-lite"/>
    </source>
</evidence>
<dbReference type="AlphaFoldDB" id="A0A166BHK8"/>
<accession>A0A166BHK8</accession>
<keyword evidence="3" id="KW-1185">Reference proteome</keyword>
<feature type="region of interest" description="Disordered" evidence="1">
    <location>
        <begin position="1"/>
        <end position="24"/>
    </location>
</feature>
<name>A0A166BHK8_9AGAM</name>
<dbReference type="EMBL" id="KV417644">
    <property type="protein sequence ID" value="KZP12654.1"/>
    <property type="molecule type" value="Genomic_DNA"/>
</dbReference>
<evidence type="ECO:0000313" key="3">
    <source>
        <dbReference type="Proteomes" id="UP000076532"/>
    </source>
</evidence>
<proteinExistence type="predicted"/>
<organism evidence="2 3">
    <name type="scientific">Athelia psychrophila</name>
    <dbReference type="NCBI Taxonomy" id="1759441"/>
    <lineage>
        <taxon>Eukaryota</taxon>
        <taxon>Fungi</taxon>
        <taxon>Dikarya</taxon>
        <taxon>Basidiomycota</taxon>
        <taxon>Agaricomycotina</taxon>
        <taxon>Agaricomycetes</taxon>
        <taxon>Agaricomycetidae</taxon>
        <taxon>Atheliales</taxon>
        <taxon>Atheliaceae</taxon>
        <taxon>Athelia</taxon>
    </lineage>
</organism>
<protein>
    <submittedName>
        <fullName evidence="2">Uncharacterized protein</fullName>
    </submittedName>
</protein>
<evidence type="ECO:0000313" key="2">
    <source>
        <dbReference type="EMBL" id="KZP12654.1"/>
    </source>
</evidence>
<dbReference type="Proteomes" id="UP000076532">
    <property type="component" value="Unassembled WGS sequence"/>
</dbReference>
<sequence length="76" mass="8559">MRRRRRTSWASGSGKASRRGKGGDAWKANDNTAYLVAAVATRGGTAQVSQNFVFVLFRSIWRGAELRFAARRFQHE</sequence>